<evidence type="ECO:0000313" key="3">
    <source>
        <dbReference type="Proteomes" id="UP000598820"/>
    </source>
</evidence>
<dbReference type="RefSeq" id="WP_190885029.1">
    <property type="nucleotide sequence ID" value="NZ_JACWZY010000001.1"/>
</dbReference>
<protein>
    <submittedName>
        <fullName evidence="2">Uncharacterized protein</fullName>
    </submittedName>
</protein>
<comment type="caution">
    <text evidence="2">The sequence shown here is derived from an EMBL/GenBank/DDBJ whole genome shotgun (WGS) entry which is preliminary data.</text>
</comment>
<sequence length="244" mass="25838">MKLNSIFYALTLALLTSTAYAQVKIGSNPGTIGATSNLEVEAANGNKTSVNKSTGQVTIQDGTQGAAKILTSDANGGASWQTLTQQNIPIVVLIGAQSGAYTVTPRTVIGINGYGQPKDRIPLTIRPGSYSGYDASTKQYTIQESAYYRVYAGSKFKGASSTAPYSGTSVRLYLYPFGVLQQYDDINVFTGPVLSVFWEGFLNAGTVLSVAGYVFESQVSNGNSALPLDNVIATEAFMSVTKLF</sequence>
<proteinExistence type="predicted"/>
<name>A0A926XWW0_9BACT</name>
<dbReference type="AlphaFoldDB" id="A0A926XWW0"/>
<feature type="signal peptide" evidence="1">
    <location>
        <begin position="1"/>
        <end position="21"/>
    </location>
</feature>
<keyword evidence="1" id="KW-0732">Signal</keyword>
<gene>
    <name evidence="2" type="ORF">IC229_00870</name>
</gene>
<organism evidence="2 3">
    <name type="scientific">Spirosoma profusum</name>
    <dbReference type="NCBI Taxonomy" id="2771354"/>
    <lineage>
        <taxon>Bacteria</taxon>
        <taxon>Pseudomonadati</taxon>
        <taxon>Bacteroidota</taxon>
        <taxon>Cytophagia</taxon>
        <taxon>Cytophagales</taxon>
        <taxon>Cytophagaceae</taxon>
        <taxon>Spirosoma</taxon>
    </lineage>
</organism>
<dbReference type="EMBL" id="JACWZY010000001">
    <property type="protein sequence ID" value="MBD2699168.1"/>
    <property type="molecule type" value="Genomic_DNA"/>
</dbReference>
<reference evidence="2" key="1">
    <citation type="submission" date="2020-09" db="EMBL/GenBank/DDBJ databases">
        <authorList>
            <person name="Kim M.K."/>
        </authorList>
    </citation>
    <scope>NUCLEOTIDE SEQUENCE</scope>
    <source>
        <strain evidence="2">BT702</strain>
    </source>
</reference>
<dbReference type="Proteomes" id="UP000598820">
    <property type="component" value="Unassembled WGS sequence"/>
</dbReference>
<keyword evidence="3" id="KW-1185">Reference proteome</keyword>
<evidence type="ECO:0000313" key="2">
    <source>
        <dbReference type="EMBL" id="MBD2699168.1"/>
    </source>
</evidence>
<feature type="chain" id="PRO_5037070979" evidence="1">
    <location>
        <begin position="22"/>
        <end position="244"/>
    </location>
</feature>
<accession>A0A926XWW0</accession>
<evidence type="ECO:0000256" key="1">
    <source>
        <dbReference type="SAM" id="SignalP"/>
    </source>
</evidence>